<dbReference type="GeneID" id="57974265"/>
<keyword evidence="4" id="KW-0408">Iron</keyword>
<dbReference type="EMBL" id="CP000308">
    <property type="protein sequence ID" value="ABG15900.1"/>
    <property type="molecule type" value="Genomic_DNA"/>
</dbReference>
<evidence type="ECO:0000256" key="5">
    <source>
        <dbReference type="ARBA" id="ARBA00023014"/>
    </source>
</evidence>
<dbReference type="PANTHER" id="PTHR42859">
    <property type="entry name" value="OXIDOREDUCTASE"/>
    <property type="match status" value="1"/>
</dbReference>
<reference evidence="7 8" key="1">
    <citation type="journal article" date="2006" name="J. Bacteriol.">
        <title>Complete genome sequence of Yersinia pestis strains Antiqua and Nepal516: evidence of gene reduction in an emerging pathogen.</title>
        <authorList>
            <person name="Chain P.S."/>
            <person name="Hu P."/>
            <person name="Malfatti S.A."/>
            <person name="Radnedge L."/>
            <person name="Larimer F."/>
            <person name="Vergez L.M."/>
            <person name="Worsham P."/>
            <person name="Chu M.C."/>
            <person name="Andersen G.L."/>
        </authorList>
    </citation>
    <scope>NUCLEOTIDE SEQUENCE [LARGE SCALE GENOMIC DNA]</scope>
    <source>
        <strain evidence="7 8">Antiqua</strain>
    </source>
</reference>
<evidence type="ECO:0000256" key="2">
    <source>
        <dbReference type="ARBA" id="ARBA00022723"/>
    </source>
</evidence>
<dbReference type="AlphaFoldDB" id="A0A0E1NSK2"/>
<dbReference type="HOGENOM" id="CLU_043374_3_0_6"/>
<keyword evidence="3" id="KW-0677">Repeat</keyword>
<dbReference type="Gene3D" id="3.30.70.20">
    <property type="match status" value="2"/>
</dbReference>
<gene>
    <name evidence="7" type="ordered locus">YPA_3939</name>
</gene>
<dbReference type="PATRIC" id="fig|360102.15.peg.2550"/>
<evidence type="ECO:0000256" key="4">
    <source>
        <dbReference type="ARBA" id="ARBA00023004"/>
    </source>
</evidence>
<protein>
    <submittedName>
        <fullName evidence="7">4Fe-4S ferrodoxin</fullName>
    </submittedName>
</protein>
<name>A0A0E1NSK2_YERPA</name>
<feature type="domain" description="4Fe-4S ferredoxin-type" evidence="6">
    <location>
        <begin position="80"/>
        <end position="109"/>
    </location>
</feature>
<keyword evidence="1" id="KW-0004">4Fe-4S</keyword>
<dbReference type="RefSeq" id="WP_002209119.1">
    <property type="nucleotide sequence ID" value="NC_008150.1"/>
</dbReference>
<evidence type="ECO:0000313" key="8">
    <source>
        <dbReference type="Proteomes" id="UP000001971"/>
    </source>
</evidence>
<dbReference type="InterPro" id="IPR017900">
    <property type="entry name" value="4Fe4S_Fe_S_CS"/>
</dbReference>
<organism evidence="7 8">
    <name type="scientific">Yersinia pestis bv. Antiqua (strain Antiqua)</name>
    <dbReference type="NCBI Taxonomy" id="360102"/>
    <lineage>
        <taxon>Bacteria</taxon>
        <taxon>Pseudomonadati</taxon>
        <taxon>Pseudomonadota</taxon>
        <taxon>Gammaproteobacteria</taxon>
        <taxon>Enterobacterales</taxon>
        <taxon>Yersiniaceae</taxon>
        <taxon>Yersinia</taxon>
    </lineage>
</organism>
<dbReference type="InterPro" id="IPR050294">
    <property type="entry name" value="RnfB_subfamily"/>
</dbReference>
<keyword evidence="2" id="KW-0479">Metal-binding</keyword>
<evidence type="ECO:0000259" key="6">
    <source>
        <dbReference type="PROSITE" id="PS51379"/>
    </source>
</evidence>
<evidence type="ECO:0000256" key="1">
    <source>
        <dbReference type="ARBA" id="ARBA00022485"/>
    </source>
</evidence>
<feature type="domain" description="4Fe-4S ferredoxin-type" evidence="6">
    <location>
        <begin position="2"/>
        <end position="31"/>
    </location>
</feature>
<dbReference type="Pfam" id="PF00037">
    <property type="entry name" value="Fer4"/>
    <property type="match status" value="1"/>
</dbReference>
<dbReference type="CDD" id="cd10554">
    <property type="entry name" value="HycB_like"/>
    <property type="match status" value="1"/>
</dbReference>
<dbReference type="InterPro" id="IPR017896">
    <property type="entry name" value="4Fe4S_Fe-S-bd"/>
</dbReference>
<dbReference type="GO" id="GO:0051539">
    <property type="term" value="F:4 iron, 4 sulfur cluster binding"/>
    <property type="evidence" value="ECO:0007669"/>
    <property type="project" value="UniProtKB-KW"/>
</dbReference>
<dbReference type="GO" id="GO:0046872">
    <property type="term" value="F:metal ion binding"/>
    <property type="evidence" value="ECO:0007669"/>
    <property type="project" value="UniProtKB-KW"/>
</dbReference>
<evidence type="ECO:0000256" key="3">
    <source>
        <dbReference type="ARBA" id="ARBA00022737"/>
    </source>
</evidence>
<evidence type="ECO:0000313" key="7">
    <source>
        <dbReference type="EMBL" id="ABG15900.1"/>
    </source>
</evidence>
<dbReference type="PANTHER" id="PTHR42859:SF17">
    <property type="entry name" value="ELECTRON TRANSPORT PROTEIN HYDN-RELATED"/>
    <property type="match status" value="1"/>
</dbReference>
<dbReference type="SUPFAM" id="SSF54862">
    <property type="entry name" value="4Fe-4S ferredoxins"/>
    <property type="match status" value="1"/>
</dbReference>
<dbReference type="PROSITE" id="PS00198">
    <property type="entry name" value="4FE4S_FER_1"/>
    <property type="match status" value="1"/>
</dbReference>
<proteinExistence type="predicted"/>
<dbReference type="KEGG" id="ypa:YPA_3939"/>
<keyword evidence="5" id="KW-0411">Iron-sulfur</keyword>
<dbReference type="Proteomes" id="UP000001971">
    <property type="component" value="Chromosome"/>
</dbReference>
<sequence>MNRFVIADMTQCIGCRTCEIACVVAHSADNKVSTLMPEQFHPRLSVMKSFAVSTPILCHQCEDAPCENACPNGAIITGSHGVQLLASRCIGCKTCMLVCPFGAMSIIERPADGQQAADSQPVMASGSGRAQAHKCDLCHQRESGPACIEVCPTNALKLVTPGVLEALQREKQLRAARGSAPGIAR</sequence>
<dbReference type="PROSITE" id="PS51379">
    <property type="entry name" value="4FE4S_FER_2"/>
    <property type="match status" value="2"/>
</dbReference>
<accession>A0A0E1NSK2</accession>